<accession>A0A1I8FHD3</accession>
<feature type="compositionally biased region" description="Low complexity" evidence="2">
    <location>
        <begin position="276"/>
        <end position="289"/>
    </location>
</feature>
<keyword evidence="4" id="KW-1185">Reference proteome</keyword>
<dbReference type="WBParaSite" id="maker-unitig_34895-snap-gene-0.2-mRNA-1">
    <property type="protein sequence ID" value="maker-unitig_34895-snap-gene-0.2-mRNA-1"/>
    <property type="gene ID" value="maker-unitig_34895-snap-gene-0.2"/>
</dbReference>
<reference evidence="5" key="1">
    <citation type="submission" date="2016-11" db="UniProtKB">
        <authorList>
            <consortium name="WormBaseParasite"/>
        </authorList>
    </citation>
    <scope>IDENTIFICATION</scope>
</reference>
<feature type="compositionally biased region" description="Pro residues" evidence="2">
    <location>
        <begin position="172"/>
        <end position="181"/>
    </location>
</feature>
<dbReference type="PROSITE" id="PS51511">
    <property type="entry name" value="FIP_RBD"/>
    <property type="match status" value="1"/>
</dbReference>
<sequence length="570" mass="62849">VALFIRRQRPGGTRGTNGEGGSGKGTAGALQTRLARFLLTYGTTGVPPSQLMMGRPLRTLLDLVRPDVSAAVTRRQEAQKLQHDRGARARSFEEGDDVVVRDFTGQQKWLPASISRQTAPLSYECRLPDDRIVRRHADHVASAGVEPLTSGSTELPINDELRYESAEAEVPPLLPPTPPPPHSHRPRRRRHAAAASSDSSGARRSQRNRKCPDRLTYNSPNRRMQRRLSAVQLAQQLFSSSSGRSSPRNASVGGSGGGGGSGNERERTWPLLRWQPTAGAPAATGGRYTGRPRPRFSRDREARQGQAREKLAKLTREKDEEIESLMEQLNPISTFPSRIRSPGLPQSAELRGQESRPRSSAKSVRLRAESERFRLEAARLEEKLEAAEQRLTAAKGEADRARKTGNGAARARRRQGGAEPGSERARDELQAEAEGAADRRRRRRVRDFPQLPVASDSPNPQADPPSPRWPPATLRWSSSPAGSPRRIAACAISWKSCRLTCWLGASRRAAPGQRRPGAADPASLAAEIDLMNKEEREGRHQKLRSYIDRILLKIMEKQPELLEIGMASTA</sequence>
<dbReference type="PANTHER" id="PTHR37984:SF5">
    <property type="entry name" value="PROTEIN NYNRIN-LIKE"/>
    <property type="match status" value="1"/>
</dbReference>
<organism evidence="4 5">
    <name type="scientific">Macrostomum lignano</name>
    <dbReference type="NCBI Taxonomy" id="282301"/>
    <lineage>
        <taxon>Eukaryota</taxon>
        <taxon>Metazoa</taxon>
        <taxon>Spiralia</taxon>
        <taxon>Lophotrochozoa</taxon>
        <taxon>Platyhelminthes</taxon>
        <taxon>Rhabditophora</taxon>
        <taxon>Macrostomorpha</taxon>
        <taxon>Macrostomida</taxon>
        <taxon>Macrostomidae</taxon>
        <taxon>Macrostomum</taxon>
    </lineage>
</organism>
<feature type="compositionally biased region" description="Pro residues" evidence="2">
    <location>
        <begin position="461"/>
        <end position="470"/>
    </location>
</feature>
<protein>
    <submittedName>
        <fullName evidence="5">FIP-RBD domain-containing protein</fullName>
    </submittedName>
</protein>
<feature type="compositionally biased region" description="Basic residues" evidence="2">
    <location>
        <begin position="182"/>
        <end position="192"/>
    </location>
</feature>
<dbReference type="InterPro" id="IPR019018">
    <property type="entry name" value="Rab-bd_FIP-RBD"/>
</dbReference>
<feature type="compositionally biased region" description="Gly residues" evidence="2">
    <location>
        <begin position="253"/>
        <end position="262"/>
    </location>
</feature>
<evidence type="ECO:0000256" key="1">
    <source>
        <dbReference type="ARBA" id="ARBA00022448"/>
    </source>
</evidence>
<evidence type="ECO:0000256" key="2">
    <source>
        <dbReference type="SAM" id="MobiDB-lite"/>
    </source>
</evidence>
<evidence type="ECO:0000313" key="4">
    <source>
        <dbReference type="Proteomes" id="UP000095280"/>
    </source>
</evidence>
<feature type="compositionally biased region" description="Low complexity" evidence="2">
    <location>
        <begin position="193"/>
        <end position="203"/>
    </location>
</feature>
<dbReference type="Pfam" id="PF09457">
    <property type="entry name" value="RBD-FIP"/>
    <property type="match status" value="1"/>
</dbReference>
<dbReference type="InterPro" id="IPR037245">
    <property type="entry name" value="FIP-RBD_C_sf"/>
</dbReference>
<proteinExistence type="predicted"/>
<feature type="region of interest" description="Disordered" evidence="2">
    <location>
        <begin position="1"/>
        <end position="27"/>
    </location>
</feature>
<feature type="region of interest" description="Disordered" evidence="2">
    <location>
        <begin position="165"/>
        <end position="308"/>
    </location>
</feature>
<feature type="region of interest" description="Disordered" evidence="2">
    <location>
        <begin position="391"/>
        <end position="482"/>
    </location>
</feature>
<feature type="region of interest" description="Disordered" evidence="2">
    <location>
        <begin position="333"/>
        <end position="367"/>
    </location>
</feature>
<feature type="compositionally biased region" description="Gly residues" evidence="2">
    <location>
        <begin position="12"/>
        <end position="26"/>
    </location>
</feature>
<dbReference type="SUPFAM" id="SSF144270">
    <property type="entry name" value="Eferin C-derminal domain-like"/>
    <property type="match status" value="1"/>
</dbReference>
<dbReference type="AlphaFoldDB" id="A0A1I8FHD3"/>
<keyword evidence="1" id="KW-0813">Transport</keyword>
<dbReference type="Gene3D" id="1.20.5.2440">
    <property type="match status" value="1"/>
</dbReference>
<dbReference type="Proteomes" id="UP000095280">
    <property type="component" value="Unplaced"/>
</dbReference>
<dbReference type="InterPro" id="IPR050951">
    <property type="entry name" value="Retrovirus_Pol_polyprotein"/>
</dbReference>
<evidence type="ECO:0000259" key="3">
    <source>
        <dbReference type="PROSITE" id="PS51511"/>
    </source>
</evidence>
<feature type="compositionally biased region" description="Basic and acidic residues" evidence="2">
    <location>
        <begin position="296"/>
        <end position="308"/>
    </location>
</feature>
<evidence type="ECO:0000313" key="5">
    <source>
        <dbReference type="WBParaSite" id="maker-unitig_34895-snap-gene-0.2-mRNA-1"/>
    </source>
</evidence>
<name>A0A1I8FHD3_9PLAT</name>
<dbReference type="PANTHER" id="PTHR37984">
    <property type="entry name" value="PROTEIN CBG26694"/>
    <property type="match status" value="1"/>
</dbReference>
<feature type="domain" description="FIP-RBD" evidence="3">
    <location>
        <begin position="503"/>
        <end position="565"/>
    </location>
</feature>